<organism evidence="2 3">
    <name type="scientific">Senna tora</name>
    <dbReference type="NCBI Taxonomy" id="362788"/>
    <lineage>
        <taxon>Eukaryota</taxon>
        <taxon>Viridiplantae</taxon>
        <taxon>Streptophyta</taxon>
        <taxon>Embryophyta</taxon>
        <taxon>Tracheophyta</taxon>
        <taxon>Spermatophyta</taxon>
        <taxon>Magnoliopsida</taxon>
        <taxon>eudicotyledons</taxon>
        <taxon>Gunneridae</taxon>
        <taxon>Pentapetalae</taxon>
        <taxon>rosids</taxon>
        <taxon>fabids</taxon>
        <taxon>Fabales</taxon>
        <taxon>Fabaceae</taxon>
        <taxon>Caesalpinioideae</taxon>
        <taxon>Cassia clade</taxon>
        <taxon>Senna</taxon>
    </lineage>
</organism>
<feature type="compositionally biased region" description="Basic and acidic residues" evidence="1">
    <location>
        <begin position="1"/>
        <end position="12"/>
    </location>
</feature>
<proteinExistence type="predicted"/>
<gene>
    <name evidence="2" type="ORF">G2W53_035180</name>
</gene>
<evidence type="ECO:0000313" key="2">
    <source>
        <dbReference type="EMBL" id="KAF7808437.1"/>
    </source>
</evidence>
<evidence type="ECO:0000313" key="3">
    <source>
        <dbReference type="Proteomes" id="UP000634136"/>
    </source>
</evidence>
<dbReference type="EMBL" id="JAAIUW010000011">
    <property type="protein sequence ID" value="KAF7808437.1"/>
    <property type="molecule type" value="Genomic_DNA"/>
</dbReference>
<name>A0A834SRD4_9FABA</name>
<protein>
    <submittedName>
        <fullName evidence="2">Uncharacterized protein</fullName>
    </submittedName>
</protein>
<feature type="region of interest" description="Disordered" evidence="1">
    <location>
        <begin position="1"/>
        <end position="23"/>
    </location>
</feature>
<feature type="compositionally biased region" description="Acidic residues" evidence="1">
    <location>
        <begin position="13"/>
        <end position="23"/>
    </location>
</feature>
<comment type="caution">
    <text evidence="2">The sequence shown here is derived from an EMBL/GenBank/DDBJ whole genome shotgun (WGS) entry which is preliminary data.</text>
</comment>
<evidence type="ECO:0000256" key="1">
    <source>
        <dbReference type="SAM" id="MobiDB-lite"/>
    </source>
</evidence>
<keyword evidence="3" id="KW-1185">Reference proteome</keyword>
<reference evidence="2" key="1">
    <citation type="submission" date="2020-09" db="EMBL/GenBank/DDBJ databases">
        <title>Genome-Enabled Discovery of Anthraquinone Biosynthesis in Senna tora.</title>
        <authorList>
            <person name="Kang S.-H."/>
            <person name="Pandey R.P."/>
            <person name="Lee C.-M."/>
            <person name="Sim J.-S."/>
            <person name="Jeong J.-T."/>
            <person name="Choi B.-S."/>
            <person name="Jung M."/>
            <person name="Ginzburg D."/>
            <person name="Zhao K."/>
            <person name="Won S.Y."/>
            <person name="Oh T.-J."/>
            <person name="Yu Y."/>
            <person name="Kim N.-H."/>
            <person name="Lee O.R."/>
            <person name="Lee T.-H."/>
            <person name="Bashyal P."/>
            <person name="Kim T.-S."/>
            <person name="Lee W.-H."/>
            <person name="Kawkins C."/>
            <person name="Kim C.-K."/>
            <person name="Kim J.S."/>
            <person name="Ahn B.O."/>
            <person name="Rhee S.Y."/>
            <person name="Sohng J.K."/>
        </authorList>
    </citation>
    <scope>NUCLEOTIDE SEQUENCE</scope>
    <source>
        <tissue evidence="2">Leaf</tissue>
    </source>
</reference>
<dbReference type="AlphaFoldDB" id="A0A834SRD4"/>
<accession>A0A834SRD4</accession>
<dbReference type="Proteomes" id="UP000634136">
    <property type="component" value="Unassembled WGS sequence"/>
</dbReference>
<sequence>MALESGEAKEGLTDFEESSSEIF</sequence>